<gene>
    <name evidence="17" type="ORF">FHW18_001184</name>
</gene>
<name>A0A7Y9LMA6_9BURK</name>
<dbReference type="AlphaFoldDB" id="A0A7Y9LMA6"/>
<comment type="function">
    <text evidence="14">Member of a two-component regulatory system.</text>
</comment>
<dbReference type="PANTHER" id="PTHR45436">
    <property type="entry name" value="SENSOR HISTIDINE KINASE YKOH"/>
    <property type="match status" value="1"/>
</dbReference>
<dbReference type="PANTHER" id="PTHR45436:SF9">
    <property type="entry name" value="SENSOR PROTEIN"/>
    <property type="match status" value="1"/>
</dbReference>
<dbReference type="Gene3D" id="1.10.287.130">
    <property type="match status" value="1"/>
</dbReference>
<proteinExistence type="predicted"/>
<dbReference type="InterPro" id="IPR003594">
    <property type="entry name" value="HATPase_dom"/>
</dbReference>
<dbReference type="PROSITE" id="PS50109">
    <property type="entry name" value="HIS_KIN"/>
    <property type="match status" value="1"/>
</dbReference>
<evidence type="ECO:0000256" key="6">
    <source>
        <dbReference type="ARBA" id="ARBA00022679"/>
    </source>
</evidence>
<dbReference type="Gene3D" id="6.10.340.10">
    <property type="match status" value="1"/>
</dbReference>
<dbReference type="GO" id="GO:0000155">
    <property type="term" value="F:phosphorelay sensor kinase activity"/>
    <property type="evidence" value="ECO:0007669"/>
    <property type="project" value="InterPro"/>
</dbReference>
<evidence type="ECO:0000256" key="14">
    <source>
        <dbReference type="RuleBase" id="RU364088"/>
    </source>
</evidence>
<dbReference type="InterPro" id="IPR050428">
    <property type="entry name" value="TCS_sensor_his_kinase"/>
</dbReference>
<evidence type="ECO:0000256" key="7">
    <source>
        <dbReference type="ARBA" id="ARBA00022692"/>
    </source>
</evidence>
<dbReference type="InterPro" id="IPR006290">
    <property type="entry name" value="CztS_silS_copS"/>
</dbReference>
<keyword evidence="9 14" id="KW-0418">Kinase</keyword>
<keyword evidence="7 14" id="KW-0812">Transmembrane</keyword>
<accession>A0A7Y9LMA6</accession>
<keyword evidence="8 14" id="KW-0547">Nucleotide-binding</keyword>
<dbReference type="SUPFAM" id="SSF47384">
    <property type="entry name" value="Homodimeric domain of signal transducing histidine kinase"/>
    <property type="match status" value="1"/>
</dbReference>
<dbReference type="RefSeq" id="WP_179584300.1">
    <property type="nucleotide sequence ID" value="NZ_JACBYR010000001.1"/>
</dbReference>
<dbReference type="CDD" id="cd00075">
    <property type="entry name" value="HATPase"/>
    <property type="match status" value="1"/>
</dbReference>
<comment type="caution">
    <text evidence="17">The sequence shown here is derived from an EMBL/GenBank/DDBJ whole genome shotgun (WGS) entry which is preliminary data.</text>
</comment>
<dbReference type="NCBIfam" id="TIGR01386">
    <property type="entry name" value="cztS_silS_copS"/>
    <property type="match status" value="1"/>
</dbReference>
<dbReference type="Pfam" id="PF00512">
    <property type="entry name" value="HisKA"/>
    <property type="match status" value="1"/>
</dbReference>
<feature type="transmembrane region" description="Helical" evidence="14">
    <location>
        <begin position="142"/>
        <end position="168"/>
    </location>
</feature>
<feature type="domain" description="HAMP" evidence="16">
    <location>
        <begin position="166"/>
        <end position="216"/>
    </location>
</feature>
<evidence type="ECO:0000313" key="17">
    <source>
        <dbReference type="EMBL" id="NYE81913.1"/>
    </source>
</evidence>
<protein>
    <recommendedName>
        <fullName evidence="14">Sensor protein</fullName>
        <ecNumber evidence="14">2.7.13.3</ecNumber>
    </recommendedName>
</protein>
<dbReference type="Proteomes" id="UP000542125">
    <property type="component" value="Unassembled WGS sequence"/>
</dbReference>
<feature type="domain" description="Histidine kinase" evidence="15">
    <location>
        <begin position="224"/>
        <end position="447"/>
    </location>
</feature>
<evidence type="ECO:0000256" key="1">
    <source>
        <dbReference type="ARBA" id="ARBA00000085"/>
    </source>
</evidence>
<evidence type="ECO:0000256" key="8">
    <source>
        <dbReference type="ARBA" id="ARBA00022741"/>
    </source>
</evidence>
<evidence type="ECO:0000256" key="11">
    <source>
        <dbReference type="ARBA" id="ARBA00022989"/>
    </source>
</evidence>
<dbReference type="InterPro" id="IPR005467">
    <property type="entry name" value="His_kinase_dom"/>
</dbReference>
<dbReference type="EMBL" id="JACBYR010000001">
    <property type="protein sequence ID" value="NYE81913.1"/>
    <property type="molecule type" value="Genomic_DNA"/>
</dbReference>
<dbReference type="SUPFAM" id="SSF55874">
    <property type="entry name" value="ATPase domain of HSP90 chaperone/DNA topoisomerase II/histidine kinase"/>
    <property type="match status" value="1"/>
</dbReference>
<comment type="subcellular location">
    <subcellularLocation>
        <location evidence="2 14">Cell inner membrane</location>
    </subcellularLocation>
</comment>
<reference evidence="17 18" key="1">
    <citation type="submission" date="2020-07" db="EMBL/GenBank/DDBJ databases">
        <title>Genomic Encyclopedia of Type Strains, Phase IV (KMG-V): Genome sequencing to study the core and pangenomes of soil and plant-associated prokaryotes.</title>
        <authorList>
            <person name="Whitman W."/>
        </authorList>
    </citation>
    <scope>NUCLEOTIDE SEQUENCE [LARGE SCALE GENOMIC DNA]</scope>
    <source>
        <strain evidence="17 18">SAS40</strain>
    </source>
</reference>
<evidence type="ECO:0000256" key="3">
    <source>
        <dbReference type="ARBA" id="ARBA00022475"/>
    </source>
</evidence>
<dbReference type="InterPro" id="IPR036890">
    <property type="entry name" value="HATPase_C_sf"/>
</dbReference>
<evidence type="ECO:0000256" key="5">
    <source>
        <dbReference type="ARBA" id="ARBA00022553"/>
    </source>
</evidence>
<dbReference type="InterPro" id="IPR003660">
    <property type="entry name" value="HAMP_dom"/>
</dbReference>
<keyword evidence="18" id="KW-1185">Reference proteome</keyword>
<evidence type="ECO:0000259" key="16">
    <source>
        <dbReference type="PROSITE" id="PS50885"/>
    </source>
</evidence>
<dbReference type="Gene3D" id="3.30.565.10">
    <property type="entry name" value="Histidine kinase-like ATPase, C-terminal domain"/>
    <property type="match status" value="1"/>
</dbReference>
<evidence type="ECO:0000256" key="12">
    <source>
        <dbReference type="ARBA" id="ARBA00023012"/>
    </source>
</evidence>
<dbReference type="EC" id="2.7.13.3" evidence="14"/>
<evidence type="ECO:0000259" key="15">
    <source>
        <dbReference type="PROSITE" id="PS50109"/>
    </source>
</evidence>
<dbReference type="InterPro" id="IPR004358">
    <property type="entry name" value="Sig_transdc_His_kin-like_C"/>
</dbReference>
<keyword evidence="13 14" id="KW-0472">Membrane</keyword>
<evidence type="ECO:0000256" key="9">
    <source>
        <dbReference type="ARBA" id="ARBA00022777"/>
    </source>
</evidence>
<dbReference type="Pfam" id="PF02518">
    <property type="entry name" value="HATPase_c"/>
    <property type="match status" value="1"/>
</dbReference>
<dbReference type="PRINTS" id="PR00344">
    <property type="entry name" value="BCTRLSENSOR"/>
</dbReference>
<dbReference type="SMART" id="SM00387">
    <property type="entry name" value="HATPase_c"/>
    <property type="match status" value="1"/>
</dbReference>
<comment type="catalytic activity">
    <reaction evidence="1 14">
        <text>ATP + protein L-histidine = ADP + protein N-phospho-L-histidine.</text>
        <dbReference type="EC" id="2.7.13.3"/>
    </reaction>
</comment>
<evidence type="ECO:0000256" key="10">
    <source>
        <dbReference type="ARBA" id="ARBA00022840"/>
    </source>
</evidence>
<evidence type="ECO:0000313" key="18">
    <source>
        <dbReference type="Proteomes" id="UP000542125"/>
    </source>
</evidence>
<evidence type="ECO:0000256" key="13">
    <source>
        <dbReference type="ARBA" id="ARBA00023136"/>
    </source>
</evidence>
<dbReference type="PROSITE" id="PS50885">
    <property type="entry name" value="HAMP"/>
    <property type="match status" value="1"/>
</dbReference>
<dbReference type="SMART" id="SM00304">
    <property type="entry name" value="HAMP"/>
    <property type="match status" value="1"/>
</dbReference>
<feature type="transmembrane region" description="Helical" evidence="14">
    <location>
        <begin position="6"/>
        <end position="28"/>
    </location>
</feature>
<dbReference type="InterPro" id="IPR003661">
    <property type="entry name" value="HisK_dim/P_dom"/>
</dbReference>
<keyword evidence="6 14" id="KW-0808">Transferase</keyword>
<evidence type="ECO:0000256" key="4">
    <source>
        <dbReference type="ARBA" id="ARBA00022519"/>
    </source>
</evidence>
<dbReference type="InterPro" id="IPR036097">
    <property type="entry name" value="HisK_dim/P_sf"/>
</dbReference>
<keyword evidence="4 14" id="KW-0997">Cell inner membrane</keyword>
<keyword evidence="3 14" id="KW-1003">Cell membrane</keyword>
<dbReference type="GO" id="GO:0005524">
    <property type="term" value="F:ATP binding"/>
    <property type="evidence" value="ECO:0007669"/>
    <property type="project" value="UniProtKB-KW"/>
</dbReference>
<dbReference type="GO" id="GO:0005886">
    <property type="term" value="C:plasma membrane"/>
    <property type="evidence" value="ECO:0007669"/>
    <property type="project" value="UniProtKB-SubCell"/>
</dbReference>
<sequence length="457" mass="48812">MRRSLAGRLAAALALVSLPIFVTIGVSLHSGFETRLIAADHDQLQTKSRLVLQLMDEAHADNTPESSYRRVNDMMRGQEDMDVTWLPGPAETTAVPLGQPYRREGEDGVVRDAVDIALTHGPIARARLEVDTRYREARLERYATVLLGAGLAGVLLTSMLGALAAHWVAGNLRRLSAEARAITIGGRLDTRHVDDELGDLVAAFNDALGKLDTAYRQMEGFGADVAHELRSPLASAINGAQVTLSAPRSADALRDALASNLEEMERVAAIVNDMLFLARADQGERARSLERVDLAELVDGVLAYCGPVLDDAGATAQRIGQASAVCNPALIRRAIANLVTNAVRHADGARQVTARVDALPGAVRISVFNTGYPVSPEVALRMFDRFYRADASRSAHGDAARHGLGLAIVRAVARMHGGKVWAEGKVRDADGKGLEGTLVGIELPGALASSQQRLRAG</sequence>
<evidence type="ECO:0000256" key="2">
    <source>
        <dbReference type="ARBA" id="ARBA00004533"/>
    </source>
</evidence>
<keyword evidence="5" id="KW-0597">Phosphoprotein</keyword>
<keyword evidence="11 14" id="KW-1133">Transmembrane helix</keyword>
<organism evidence="17 18">
    <name type="scientific">Pigmentiphaga litoralis</name>
    <dbReference type="NCBI Taxonomy" id="516702"/>
    <lineage>
        <taxon>Bacteria</taxon>
        <taxon>Pseudomonadati</taxon>
        <taxon>Pseudomonadota</taxon>
        <taxon>Betaproteobacteria</taxon>
        <taxon>Burkholderiales</taxon>
        <taxon>Alcaligenaceae</taxon>
        <taxon>Pigmentiphaga</taxon>
    </lineage>
</organism>
<keyword evidence="10 14" id="KW-0067">ATP-binding</keyword>
<dbReference type="Pfam" id="PF00672">
    <property type="entry name" value="HAMP"/>
    <property type="match status" value="1"/>
</dbReference>
<dbReference type="SMART" id="SM00388">
    <property type="entry name" value="HisKA"/>
    <property type="match status" value="1"/>
</dbReference>
<dbReference type="CDD" id="cd06225">
    <property type="entry name" value="HAMP"/>
    <property type="match status" value="1"/>
</dbReference>
<keyword evidence="12 14" id="KW-0902">Two-component regulatory system</keyword>
<dbReference type="CDD" id="cd00082">
    <property type="entry name" value="HisKA"/>
    <property type="match status" value="1"/>
</dbReference>